<dbReference type="Pfam" id="PF00076">
    <property type="entry name" value="RRM_1"/>
    <property type="match status" value="2"/>
</dbReference>
<feature type="domain" description="RRM" evidence="4">
    <location>
        <begin position="92"/>
        <end position="171"/>
    </location>
</feature>
<dbReference type="PROSITE" id="PS50102">
    <property type="entry name" value="RRM"/>
    <property type="match status" value="2"/>
</dbReference>
<dbReference type="Gramene" id="PUZ62186">
    <property type="protein sequence ID" value="PUZ62186"/>
    <property type="gene ID" value="GQ55_4G336500"/>
</dbReference>
<accession>A0A2T7E2Y7</accession>
<dbReference type="Gene3D" id="3.30.70.330">
    <property type="match status" value="2"/>
</dbReference>
<dbReference type="GO" id="GO:0003723">
    <property type="term" value="F:RNA binding"/>
    <property type="evidence" value="ECO:0007669"/>
    <property type="project" value="UniProtKB-UniRule"/>
</dbReference>
<evidence type="ECO:0000259" key="4">
    <source>
        <dbReference type="PROSITE" id="PS50102"/>
    </source>
</evidence>
<evidence type="ECO:0000313" key="5">
    <source>
        <dbReference type="EMBL" id="PUZ62186.1"/>
    </source>
</evidence>
<keyword evidence="1 2" id="KW-0694">RNA-binding</keyword>
<dbReference type="InterPro" id="IPR012677">
    <property type="entry name" value="Nucleotide-bd_a/b_plait_sf"/>
</dbReference>
<evidence type="ECO:0000256" key="1">
    <source>
        <dbReference type="ARBA" id="ARBA00022884"/>
    </source>
</evidence>
<organism evidence="5 6">
    <name type="scientific">Panicum hallii var. hallii</name>
    <dbReference type="NCBI Taxonomy" id="1504633"/>
    <lineage>
        <taxon>Eukaryota</taxon>
        <taxon>Viridiplantae</taxon>
        <taxon>Streptophyta</taxon>
        <taxon>Embryophyta</taxon>
        <taxon>Tracheophyta</taxon>
        <taxon>Spermatophyta</taxon>
        <taxon>Magnoliopsida</taxon>
        <taxon>Liliopsida</taxon>
        <taxon>Poales</taxon>
        <taxon>Poaceae</taxon>
        <taxon>PACMAD clade</taxon>
        <taxon>Panicoideae</taxon>
        <taxon>Panicodae</taxon>
        <taxon>Paniceae</taxon>
        <taxon>Panicinae</taxon>
        <taxon>Panicum</taxon>
        <taxon>Panicum sect. Panicum</taxon>
    </lineage>
</organism>
<proteinExistence type="predicted"/>
<dbReference type="Proteomes" id="UP000244336">
    <property type="component" value="Chromosome 4"/>
</dbReference>
<reference evidence="5 6" key="1">
    <citation type="submission" date="2018-04" db="EMBL/GenBank/DDBJ databases">
        <title>WGS assembly of Panicum hallii var. hallii HAL2.</title>
        <authorList>
            <person name="Lovell J."/>
            <person name="Jenkins J."/>
            <person name="Lowry D."/>
            <person name="Mamidi S."/>
            <person name="Sreedasyam A."/>
            <person name="Weng X."/>
            <person name="Barry K."/>
            <person name="Bonette J."/>
            <person name="Campitelli B."/>
            <person name="Daum C."/>
            <person name="Gordon S."/>
            <person name="Gould B."/>
            <person name="Lipzen A."/>
            <person name="MacQueen A."/>
            <person name="Palacio-Mejia J."/>
            <person name="Plott C."/>
            <person name="Shakirov E."/>
            <person name="Shu S."/>
            <person name="Yoshinaga Y."/>
            <person name="Zane M."/>
            <person name="Rokhsar D."/>
            <person name="Grimwood J."/>
            <person name="Schmutz J."/>
            <person name="Juenger T."/>
        </authorList>
    </citation>
    <scope>NUCLEOTIDE SEQUENCE [LARGE SCALE GENOMIC DNA]</scope>
    <source>
        <strain evidence="6">cv. HAL2</strain>
    </source>
</reference>
<feature type="domain" description="RRM" evidence="4">
    <location>
        <begin position="278"/>
        <end position="355"/>
    </location>
</feature>
<name>A0A2T7E2Y7_9POAL</name>
<feature type="compositionally biased region" description="Basic and acidic residues" evidence="3">
    <location>
        <begin position="184"/>
        <end position="202"/>
    </location>
</feature>
<protein>
    <recommendedName>
        <fullName evidence="4">RRM domain-containing protein</fullName>
    </recommendedName>
</protein>
<dbReference type="PANTHER" id="PTHR10501">
    <property type="entry name" value="U1 SMALL NUCLEAR RIBONUCLEOPROTEIN A/U2 SMALL NUCLEAR RIBONUCLEOPROTEIN B"/>
    <property type="match status" value="1"/>
</dbReference>
<dbReference type="InterPro" id="IPR035979">
    <property type="entry name" value="RBD_domain_sf"/>
</dbReference>
<dbReference type="SMART" id="SM00360">
    <property type="entry name" value="RRM"/>
    <property type="match status" value="2"/>
</dbReference>
<sequence>MQLLLKSFFRDARWVSNRQVHRPRARRSGRRRARAAVIQAAEPRPCGAKPSRPPPRRRAEMSLSHRLPPGAPAVDPYYVYAPHPEPHRQGILTLFVAGLPDDVKPREIHNLFSHRPGFDHCLLEYTGRGNQAVAFVTFFTHEAALSAMTSLNGTIFDPETGDRLHVELAKSTSRRPRGGGDVYRIIDKRAKKTEGNSDHENFGDEGGEEAWEEDEDGGNDDSGDGGSDEPSGTENENSSDKNELPADQSDQSAHKQQNGQSPSNDGRDKSSSDIPPCSTLFIANLGRTCTEDELKEVLSKEPGFHVLKMRRRSGMPVAFADFTDIESSTAAMNSLQGTVLASSDNDGLHIEYARSKMRKS</sequence>
<evidence type="ECO:0000256" key="3">
    <source>
        <dbReference type="SAM" id="MobiDB-lite"/>
    </source>
</evidence>
<dbReference type="EMBL" id="CM009752">
    <property type="protein sequence ID" value="PUZ62186.1"/>
    <property type="molecule type" value="Genomic_DNA"/>
</dbReference>
<evidence type="ECO:0000313" key="6">
    <source>
        <dbReference type="Proteomes" id="UP000244336"/>
    </source>
</evidence>
<gene>
    <name evidence="5" type="ORF">GQ55_4G336500</name>
</gene>
<dbReference type="SUPFAM" id="SSF54928">
    <property type="entry name" value="RNA-binding domain, RBD"/>
    <property type="match status" value="1"/>
</dbReference>
<feature type="compositionally biased region" description="Polar residues" evidence="3">
    <location>
        <begin position="248"/>
        <end position="264"/>
    </location>
</feature>
<feature type="compositionally biased region" description="Acidic residues" evidence="3">
    <location>
        <begin position="203"/>
        <end position="227"/>
    </location>
</feature>
<dbReference type="InterPro" id="IPR000504">
    <property type="entry name" value="RRM_dom"/>
</dbReference>
<keyword evidence="6" id="KW-1185">Reference proteome</keyword>
<dbReference type="FunFam" id="3.30.70.330:FF:000335">
    <property type="entry name" value="RNA-binding protein with multiple splicing 2"/>
    <property type="match status" value="1"/>
</dbReference>
<feature type="region of interest" description="Disordered" evidence="3">
    <location>
        <begin position="169"/>
        <end position="275"/>
    </location>
</feature>
<dbReference type="FunFam" id="3.30.70.330:FF:000404">
    <property type="entry name" value="RNA-binding protein with multiple splicing"/>
    <property type="match status" value="1"/>
</dbReference>
<dbReference type="OrthoDB" id="431169at2759"/>
<feature type="region of interest" description="Disordered" evidence="3">
    <location>
        <begin position="41"/>
        <end position="66"/>
    </location>
</feature>
<evidence type="ECO:0000256" key="2">
    <source>
        <dbReference type="PROSITE-ProRule" id="PRU00176"/>
    </source>
</evidence>
<dbReference type="AlphaFoldDB" id="A0A2T7E2Y7"/>